<feature type="compositionally biased region" description="Pro residues" evidence="1">
    <location>
        <begin position="52"/>
        <end position="71"/>
    </location>
</feature>
<feature type="compositionally biased region" description="Polar residues" evidence="1">
    <location>
        <begin position="13"/>
        <end position="24"/>
    </location>
</feature>
<gene>
    <name evidence="2" type="ORF">TL08_23055</name>
</gene>
<dbReference type="AlphaFoldDB" id="A0AAC9HUV4"/>
<feature type="compositionally biased region" description="Low complexity" evidence="1">
    <location>
        <begin position="42"/>
        <end position="51"/>
    </location>
</feature>
<dbReference type="Proteomes" id="UP000095210">
    <property type="component" value="Chromosome"/>
</dbReference>
<proteinExistence type="predicted"/>
<name>A0AAC9HUV4_9PSEU</name>
<evidence type="ECO:0000313" key="3">
    <source>
        <dbReference type="Proteomes" id="UP000095210"/>
    </source>
</evidence>
<protein>
    <submittedName>
        <fullName evidence="2">Uncharacterized protein</fullName>
    </submittedName>
</protein>
<evidence type="ECO:0000256" key="1">
    <source>
        <dbReference type="SAM" id="MobiDB-lite"/>
    </source>
</evidence>
<dbReference type="EMBL" id="CP014859">
    <property type="protein sequence ID" value="AOS65391.1"/>
    <property type="molecule type" value="Genomic_DNA"/>
</dbReference>
<keyword evidence="3" id="KW-1185">Reference proteome</keyword>
<sequence length="218" mass="23150">MTQHDHAFLAGRRSSTSFDHSATTPRAVPAAPGGARGDRPRAAAGLLSASPRPTPPRPAPPRPTPPRPSAPWPGAARSDREPTAPRTVDEALDVLARSRFTTSRAPGDAQVPFTLLYTYGWPCHVDAVHLRAEDDATAMRLRSGGASSPLFDEGDLVWRCEGTFLTVVGELLRLPMPGHRGAPERTVRVPSGLWIPGQAASPVAEAAPVADHRFACAL</sequence>
<reference evidence="3" key="1">
    <citation type="submission" date="2016-03" db="EMBL/GenBank/DDBJ databases">
        <title>Complete genome sequence of the type strain Actinoalloteichus hymeniacidonis DSM 45092.</title>
        <authorList>
            <person name="Schaffert L."/>
            <person name="Albersmeier A."/>
            <person name="Winkler A."/>
            <person name="Kalinowski J."/>
            <person name="Zotchev S."/>
            <person name="Ruckert C."/>
        </authorList>
    </citation>
    <scope>NUCLEOTIDE SEQUENCE [LARGE SCALE GENOMIC DNA]</scope>
    <source>
        <strain evidence="3">HPA177(T) (DSM 45092(T))</strain>
    </source>
</reference>
<accession>A0AAC9HUV4</accession>
<dbReference type="KEGG" id="ahm:TL08_23055"/>
<evidence type="ECO:0000313" key="2">
    <source>
        <dbReference type="EMBL" id="AOS65391.1"/>
    </source>
</evidence>
<feature type="compositionally biased region" description="Basic and acidic residues" evidence="1">
    <location>
        <begin position="77"/>
        <end position="87"/>
    </location>
</feature>
<organism evidence="2 3">
    <name type="scientific">Actinoalloteichus hymeniacidonis</name>
    <dbReference type="NCBI Taxonomy" id="340345"/>
    <lineage>
        <taxon>Bacteria</taxon>
        <taxon>Bacillati</taxon>
        <taxon>Actinomycetota</taxon>
        <taxon>Actinomycetes</taxon>
        <taxon>Pseudonocardiales</taxon>
        <taxon>Pseudonocardiaceae</taxon>
        <taxon>Actinoalloteichus</taxon>
    </lineage>
</organism>
<dbReference type="RefSeq" id="WP_157421260.1">
    <property type="nucleotide sequence ID" value="NZ_CP014859.1"/>
</dbReference>
<feature type="region of interest" description="Disordered" evidence="1">
    <location>
        <begin position="1"/>
        <end position="87"/>
    </location>
</feature>